<accession>A0ABY0SUC1</accession>
<dbReference type="CDD" id="cd06912">
    <property type="entry name" value="GT_MraY_like"/>
    <property type="match status" value="1"/>
</dbReference>
<organism evidence="8 9">
    <name type="scientific">Sulfitobacter litoralis</name>
    <dbReference type="NCBI Taxonomy" id="335975"/>
    <lineage>
        <taxon>Bacteria</taxon>
        <taxon>Pseudomonadati</taxon>
        <taxon>Pseudomonadota</taxon>
        <taxon>Alphaproteobacteria</taxon>
        <taxon>Rhodobacterales</taxon>
        <taxon>Roseobacteraceae</taxon>
        <taxon>Sulfitobacter</taxon>
    </lineage>
</organism>
<dbReference type="InterPro" id="IPR000715">
    <property type="entry name" value="Glycosyl_transferase_4"/>
</dbReference>
<feature type="transmembrane region" description="Helical" evidence="7">
    <location>
        <begin position="12"/>
        <end position="31"/>
    </location>
</feature>
<dbReference type="PANTHER" id="PTHR22926:SF3">
    <property type="entry name" value="UNDECAPRENYL-PHOSPHATE ALPHA-N-ACETYLGLUCOSAMINYL 1-PHOSPHATE TRANSFERASE"/>
    <property type="match status" value="1"/>
</dbReference>
<evidence type="ECO:0000256" key="4">
    <source>
        <dbReference type="ARBA" id="ARBA00022692"/>
    </source>
</evidence>
<feature type="transmembrane region" description="Helical" evidence="7">
    <location>
        <begin position="141"/>
        <end position="161"/>
    </location>
</feature>
<keyword evidence="6 7" id="KW-0472">Membrane</keyword>
<dbReference type="EMBL" id="FNJD01000023">
    <property type="protein sequence ID" value="SDP61798.1"/>
    <property type="molecule type" value="Genomic_DNA"/>
</dbReference>
<proteinExistence type="predicted"/>
<keyword evidence="4 7" id="KW-0812">Transmembrane</keyword>
<feature type="transmembrane region" description="Helical" evidence="7">
    <location>
        <begin position="335"/>
        <end position="353"/>
    </location>
</feature>
<feature type="transmembrane region" description="Helical" evidence="7">
    <location>
        <begin position="224"/>
        <end position="244"/>
    </location>
</feature>
<dbReference type="PANTHER" id="PTHR22926">
    <property type="entry name" value="PHOSPHO-N-ACETYLMURAMOYL-PENTAPEPTIDE-TRANSFERASE"/>
    <property type="match status" value="1"/>
</dbReference>
<evidence type="ECO:0000313" key="8">
    <source>
        <dbReference type="EMBL" id="SDP61798.1"/>
    </source>
</evidence>
<evidence type="ECO:0000256" key="1">
    <source>
        <dbReference type="ARBA" id="ARBA00004651"/>
    </source>
</evidence>
<feature type="transmembrane region" description="Helical" evidence="7">
    <location>
        <begin position="81"/>
        <end position="99"/>
    </location>
</feature>
<keyword evidence="3" id="KW-0808">Transferase</keyword>
<name>A0ABY0SUC1_9RHOB</name>
<keyword evidence="5 7" id="KW-1133">Transmembrane helix</keyword>
<evidence type="ECO:0000256" key="7">
    <source>
        <dbReference type="SAM" id="Phobius"/>
    </source>
</evidence>
<dbReference type="RefSeq" id="WP_093734122.1">
    <property type="nucleotide sequence ID" value="NZ_FNJD01000023.1"/>
</dbReference>
<gene>
    <name evidence="8" type="ORF">SAMN04488512_12321</name>
</gene>
<comment type="caution">
    <text evidence="8">The sequence shown here is derived from an EMBL/GenBank/DDBJ whole genome shotgun (WGS) entry which is preliminary data.</text>
</comment>
<evidence type="ECO:0000256" key="6">
    <source>
        <dbReference type="ARBA" id="ARBA00023136"/>
    </source>
</evidence>
<feature type="transmembrane region" description="Helical" evidence="7">
    <location>
        <begin position="250"/>
        <end position="268"/>
    </location>
</feature>
<feature type="transmembrane region" description="Helical" evidence="7">
    <location>
        <begin position="58"/>
        <end position="75"/>
    </location>
</feature>
<evidence type="ECO:0000256" key="5">
    <source>
        <dbReference type="ARBA" id="ARBA00022989"/>
    </source>
</evidence>
<keyword evidence="2" id="KW-1003">Cell membrane</keyword>
<dbReference type="Proteomes" id="UP000198646">
    <property type="component" value="Unassembled WGS sequence"/>
</dbReference>
<evidence type="ECO:0000256" key="3">
    <source>
        <dbReference type="ARBA" id="ARBA00022679"/>
    </source>
</evidence>
<sequence>MEHLGINMFFWHNYVLIFLSFFICTILIALAPRAPRLAGQDDHTCAVQSMHVRRTARVGGLAIFLSIVVSIFFAPDAIAGPYAYLILASLILFLAGIFEDLGFGVSPRDRLIATAVASLAVMFFFELWLPRVEIPGLDRVMWHWAVGIPVTLLITAGVANAFNMVDGVNGLSSLSAMTAALTLAYIAQKSGYADIVPLAIMLASTVLGFFLLNYPFGLIFLGDGGAYVLGFILSWLGIFIIANAPDVSPWAIVLTMFWPIADMVLSIYRRSKRKKATTAPDRLHAHQMVMRTLEIHFLGRGRRGLANPLTTLILTPFVIVPALTSVLFWDQPRAAFSAVVFFSVVFVLSYTYARPIVRKLKRRVRLITIHS</sequence>
<feature type="transmembrane region" description="Helical" evidence="7">
    <location>
        <begin position="111"/>
        <end position="129"/>
    </location>
</feature>
<protein>
    <submittedName>
        <fullName evidence="8">UDP-N-acetylmuramyl pentapeptide phosphotransferase/UDP-N-acetylglucosamine-1-phosphate transferase</fullName>
    </submittedName>
</protein>
<evidence type="ECO:0000313" key="9">
    <source>
        <dbReference type="Proteomes" id="UP000198646"/>
    </source>
</evidence>
<dbReference type="Pfam" id="PF00953">
    <property type="entry name" value="Glycos_transf_4"/>
    <property type="match status" value="1"/>
</dbReference>
<feature type="transmembrane region" description="Helical" evidence="7">
    <location>
        <begin position="168"/>
        <end position="186"/>
    </location>
</feature>
<feature type="transmembrane region" description="Helical" evidence="7">
    <location>
        <begin position="192"/>
        <end position="212"/>
    </location>
</feature>
<feature type="transmembrane region" description="Helical" evidence="7">
    <location>
        <begin position="309"/>
        <end position="329"/>
    </location>
</feature>
<keyword evidence="9" id="KW-1185">Reference proteome</keyword>
<evidence type="ECO:0000256" key="2">
    <source>
        <dbReference type="ARBA" id="ARBA00022475"/>
    </source>
</evidence>
<reference evidence="8 9" key="1">
    <citation type="submission" date="2016-10" db="EMBL/GenBank/DDBJ databases">
        <authorList>
            <person name="Varghese N."/>
            <person name="Submissions S."/>
        </authorList>
    </citation>
    <scope>NUCLEOTIDE SEQUENCE [LARGE SCALE GENOMIC DNA]</scope>
    <source>
        <strain evidence="8 9">DSM 17584</strain>
    </source>
</reference>
<comment type="subcellular location">
    <subcellularLocation>
        <location evidence="1">Cell membrane</location>
        <topology evidence="1">Multi-pass membrane protein</topology>
    </subcellularLocation>
</comment>